<proteinExistence type="predicted"/>
<keyword evidence="2" id="KW-0472">Membrane</keyword>
<comment type="caution">
    <text evidence="3">The sequence shown here is derived from an EMBL/GenBank/DDBJ whole genome shotgun (WGS) entry which is preliminary data.</text>
</comment>
<evidence type="ECO:0008006" key="5">
    <source>
        <dbReference type="Google" id="ProtNLM"/>
    </source>
</evidence>
<evidence type="ECO:0000313" key="3">
    <source>
        <dbReference type="EMBL" id="RUM98860.1"/>
    </source>
</evidence>
<evidence type="ECO:0000256" key="2">
    <source>
        <dbReference type="SAM" id="Phobius"/>
    </source>
</evidence>
<keyword evidence="4" id="KW-1185">Reference proteome</keyword>
<keyword evidence="2" id="KW-1133">Transmembrane helix</keyword>
<dbReference type="OrthoDB" id="7870844at2"/>
<reference evidence="3 4" key="1">
    <citation type="submission" date="2018-11" db="EMBL/GenBank/DDBJ databases">
        <title>Pseudaminobacter arsenicus sp. nov., an arsenic-resistant bacterium isolated from arsenic-rich aquifers.</title>
        <authorList>
            <person name="Mu Y."/>
        </authorList>
    </citation>
    <scope>NUCLEOTIDE SEQUENCE [LARGE SCALE GENOMIC DNA]</scope>
    <source>
        <strain evidence="3 4">CB3</strain>
    </source>
</reference>
<dbReference type="Proteomes" id="UP000281647">
    <property type="component" value="Unassembled WGS sequence"/>
</dbReference>
<dbReference type="RefSeq" id="WP_128624363.1">
    <property type="nucleotide sequence ID" value="NZ_ML133508.1"/>
</dbReference>
<accession>A0A432V9M1</accession>
<gene>
    <name evidence="3" type="ORF">EET67_04230</name>
</gene>
<name>A0A432V9M1_9HYPH</name>
<feature type="region of interest" description="Disordered" evidence="1">
    <location>
        <begin position="79"/>
        <end position="107"/>
    </location>
</feature>
<organism evidence="3 4">
    <name type="scientific">Borborobacter arsenicus</name>
    <dbReference type="NCBI Taxonomy" id="1851146"/>
    <lineage>
        <taxon>Bacteria</taxon>
        <taxon>Pseudomonadati</taxon>
        <taxon>Pseudomonadota</taxon>
        <taxon>Alphaproteobacteria</taxon>
        <taxon>Hyphomicrobiales</taxon>
        <taxon>Phyllobacteriaceae</taxon>
        <taxon>Borborobacter</taxon>
    </lineage>
</organism>
<dbReference type="AlphaFoldDB" id="A0A432V9M1"/>
<keyword evidence="2" id="KW-0812">Transmembrane</keyword>
<feature type="compositionally biased region" description="Basic and acidic residues" evidence="1">
    <location>
        <begin position="83"/>
        <end position="97"/>
    </location>
</feature>
<evidence type="ECO:0000313" key="4">
    <source>
        <dbReference type="Proteomes" id="UP000281647"/>
    </source>
</evidence>
<dbReference type="EMBL" id="RKST01000003">
    <property type="protein sequence ID" value="RUM98860.1"/>
    <property type="molecule type" value="Genomic_DNA"/>
</dbReference>
<evidence type="ECO:0000256" key="1">
    <source>
        <dbReference type="SAM" id="MobiDB-lite"/>
    </source>
</evidence>
<protein>
    <recommendedName>
        <fullName evidence="5">Biotin transporter BioY</fullName>
    </recommendedName>
</protein>
<sequence>MDAIEKAIRNAFEKGNAEDRDFREKVYRSAFAALDRALKASPTLTVEAAINRRKALQATITQIESEFVPVVPAVEPIASRSQSEPRLDDIRPQRDEGPVLDAPRKAARPASAAVAVEGERIETRARRKRRIFPRLFIGATLLAAIVIGGWWAFQTGLLKTPAERDTSIPNPPQSVQDEDYIPENEAAPIAPGQADPDRDWINVFSTADAAMVSSPGETTAEVMQDESGSFLRIRSGKSGSAILFDIGQGVLEQLAGKTATFDIVARAEEGKETEMSVDCNFGELGDCGRKRYAVGYEKGDYLFEVDFSGKQPGAGGTIAINSDFANEGKAVDIYEIKVSVSQ</sequence>
<feature type="transmembrane region" description="Helical" evidence="2">
    <location>
        <begin position="131"/>
        <end position="153"/>
    </location>
</feature>